<name>A0ABM4BFN3_HYDVU</name>
<dbReference type="GeneID" id="100212825"/>
<dbReference type="RefSeq" id="XP_065647755.1">
    <property type="nucleotide sequence ID" value="XM_065791683.1"/>
</dbReference>
<dbReference type="PROSITE" id="PS51386">
    <property type="entry name" value="RINT1_TIP20"/>
    <property type="match status" value="1"/>
</dbReference>
<dbReference type="InterPro" id="IPR042044">
    <property type="entry name" value="EXOC6PINT-1/Sec15/Tip20_C_dom2"/>
</dbReference>
<reference evidence="2" key="2">
    <citation type="submission" date="2025-08" db="UniProtKB">
        <authorList>
            <consortium name="RefSeq"/>
        </authorList>
    </citation>
    <scope>IDENTIFICATION</scope>
</reference>
<protein>
    <submittedName>
        <fullName evidence="2">RAD50-interacting protein 1 isoform X3</fullName>
    </submittedName>
</protein>
<evidence type="ECO:0000313" key="2">
    <source>
        <dbReference type="RefSeq" id="XP_065647755.1"/>
    </source>
</evidence>
<dbReference type="Proteomes" id="UP001652625">
    <property type="component" value="Chromosome 02"/>
</dbReference>
<organism evidence="1 2">
    <name type="scientific">Hydra vulgaris</name>
    <name type="common">Hydra</name>
    <name type="synonym">Hydra attenuata</name>
    <dbReference type="NCBI Taxonomy" id="6087"/>
    <lineage>
        <taxon>Eukaryota</taxon>
        <taxon>Metazoa</taxon>
        <taxon>Cnidaria</taxon>
        <taxon>Hydrozoa</taxon>
        <taxon>Hydroidolina</taxon>
        <taxon>Anthoathecata</taxon>
        <taxon>Aplanulata</taxon>
        <taxon>Hydridae</taxon>
        <taxon>Hydra</taxon>
    </lineage>
</organism>
<dbReference type="InterPro" id="IPR007528">
    <property type="entry name" value="RINT1_Tip20"/>
</dbReference>
<proteinExistence type="predicted"/>
<dbReference type="InterPro" id="IPR042042">
    <property type="entry name" value="Tip20p_domB"/>
</dbReference>
<dbReference type="PANTHER" id="PTHR13520">
    <property type="entry name" value="RAD50-INTERACTING PROTEIN 1 RINT-1"/>
    <property type="match status" value="1"/>
</dbReference>
<accession>A0ABM4BFN3</accession>
<keyword evidence="1" id="KW-1185">Reference proteome</keyword>
<dbReference type="Pfam" id="PF04437">
    <property type="entry name" value="RINT1_TIP1"/>
    <property type="match status" value="1"/>
</dbReference>
<dbReference type="Gene3D" id="1.20.58.670">
    <property type="entry name" value="Dsl1p vesicle tethering complex, Tip20p subunit, domain D"/>
    <property type="match status" value="1"/>
</dbReference>
<evidence type="ECO:0000313" key="1">
    <source>
        <dbReference type="Proteomes" id="UP001652625"/>
    </source>
</evidence>
<dbReference type="PANTHER" id="PTHR13520:SF0">
    <property type="entry name" value="RAD50-INTERACTING PROTEIN 1"/>
    <property type="match status" value="1"/>
</dbReference>
<sequence>MTPEDGVNAVTELFDSIFGEDYECLRNVECILEEYINKKKKLLFTIGENEKNAVLDLQKTVKTCHILEEDITTIANNLKNIFSLYDNHKHVFSSLLISLTELSKEFNHERNKHLYLLWLKEVDDLSEETLACIEKKNIMQAINSHKKLYIISSTLQKSSCNNLKTYSYKKCELLYTELKAHLSSALEVVLKSISYPFATGVRSPHFNKKDGTEDHLKSLVAFIAQLNSLSSFKYGNLLNELLVKPIKKRFKYHFYGNRHTNNLDKPEWYYTQVLNWIQDHASFLDDFIQPILTENKNSCIIKKEFCQSLIKLCEVKLQSVLSGCYDNDLRLAHLIDETILFEKEVQVCIPNYSQHDGCLKVLLTEENLLLWIGLERRFGLGFISDVLRSDNETSWQSRLNSLLSDQNNSIIYFVPKCVEDFMTLITVMSDRHRTFKEPVAEAKFFSVLINLLDTFINQLQALCFQPPSPQYYSIMNGVIYMQQVLQEWSTDLYFIQMHAYKCENNAQNPDKAVFEDHLVLLESFSKSLVQSLVEHIKHSLQSDVKKYQAEKWHSLPLPKDILMPSISPSACNVFLFVKNYLHSLEQKLCTEIFEKVWKQSAKMLDEMLFYDVVLESHFNGGGAAQLQYDINKLYTLFGNYTKRPETYFKRLKDCCVLLNILPGTAILLKQTFKQADEKKTGEEKECSVRTSLAEIGVCNLSFSCAHQLLNSRIDWPRVL</sequence>
<reference evidence="1" key="1">
    <citation type="submission" date="2025-05" db="UniProtKB">
        <authorList>
            <consortium name="RefSeq"/>
        </authorList>
    </citation>
    <scope>NUCLEOTIDE SEQUENCE [LARGE SCALE GENOMIC DNA]</scope>
</reference>
<gene>
    <name evidence="2" type="primary">LOC100212825</name>
</gene>
<dbReference type="Gene3D" id="1.20.58.1420">
    <property type="entry name" value="Dsl1p vesicle tethering complex, Tip20p subunit, domain B"/>
    <property type="match status" value="1"/>
</dbReference>